<proteinExistence type="predicted"/>
<dbReference type="AlphaFoldDB" id="A0A1S1R5P5"/>
<name>A0A1S1R5P5_9ACTN</name>
<dbReference type="OrthoDB" id="3215215at2"/>
<organism evidence="1 2">
    <name type="scientific">Parafrankia colletiae</name>
    <dbReference type="NCBI Taxonomy" id="573497"/>
    <lineage>
        <taxon>Bacteria</taxon>
        <taxon>Bacillati</taxon>
        <taxon>Actinomycetota</taxon>
        <taxon>Actinomycetes</taxon>
        <taxon>Frankiales</taxon>
        <taxon>Frankiaceae</taxon>
        <taxon>Parafrankia</taxon>
    </lineage>
</organism>
<sequence>MGSDAGAGRDSPGPGLDLEAFGVASGLHPDLVRRLVALGLLDTEPDASGRYVLAARAVARAGRIERLRHDLGITYTATGVVLDLLDRIDELERLLRARPARGEAHRPPVS</sequence>
<evidence type="ECO:0000313" key="1">
    <source>
        <dbReference type="EMBL" id="OHV41226.1"/>
    </source>
</evidence>
<dbReference type="Pfam" id="PF13591">
    <property type="entry name" value="MerR_2"/>
    <property type="match status" value="1"/>
</dbReference>
<dbReference type="Proteomes" id="UP000179627">
    <property type="component" value="Unassembled WGS sequence"/>
</dbReference>
<dbReference type="Gene3D" id="1.10.1660.10">
    <property type="match status" value="1"/>
</dbReference>
<gene>
    <name evidence="1" type="ORF">CC117_13065</name>
</gene>
<accession>A0A1S1R5P5</accession>
<comment type="caution">
    <text evidence="1">The sequence shown here is derived from an EMBL/GenBank/DDBJ whole genome shotgun (WGS) entry which is preliminary data.</text>
</comment>
<protein>
    <recommendedName>
        <fullName evidence="3">MerR family transcriptional regulator</fullName>
    </recommendedName>
</protein>
<dbReference type="EMBL" id="MBLM01000058">
    <property type="protein sequence ID" value="OHV41226.1"/>
    <property type="molecule type" value="Genomic_DNA"/>
</dbReference>
<evidence type="ECO:0000313" key="2">
    <source>
        <dbReference type="Proteomes" id="UP000179627"/>
    </source>
</evidence>
<evidence type="ECO:0008006" key="3">
    <source>
        <dbReference type="Google" id="ProtNLM"/>
    </source>
</evidence>
<keyword evidence="2" id="KW-1185">Reference proteome</keyword>
<reference evidence="2" key="1">
    <citation type="submission" date="2016-07" db="EMBL/GenBank/DDBJ databases">
        <title>Sequence Frankia sp. strain CcI1.17.</title>
        <authorList>
            <person name="Ghodhbane-Gtari F."/>
            <person name="Swanson E."/>
            <person name="Gueddou A."/>
            <person name="Morris K."/>
            <person name="Hezbri K."/>
            <person name="Ktari A."/>
            <person name="Nouioui I."/>
            <person name="Abebe-Akele F."/>
            <person name="Simpson S."/>
            <person name="Thomas K."/>
            <person name="Gtari M."/>
            <person name="Tisa L.S."/>
            <person name="Hurst S."/>
        </authorList>
    </citation>
    <scope>NUCLEOTIDE SEQUENCE [LARGE SCALE GENOMIC DNA]</scope>
    <source>
        <strain evidence="2">Cc1.17</strain>
    </source>
</reference>